<dbReference type="GO" id="GO:0006750">
    <property type="term" value="P:glutathione biosynthetic process"/>
    <property type="evidence" value="ECO:0007669"/>
    <property type="project" value="EnsemblFungi"/>
</dbReference>
<accession>A0A138ZXS4</accession>
<keyword evidence="7" id="KW-1185">Reference proteome</keyword>
<sequence length="314" mass="35521">MPPAHAAVSVEDVNDTGVSRLPNAVHLSPSHLRSLNTYLSRLPAERVIEWALLTFPGVLYQTTSFGPTGSVIIHLVHRALARVNEDLARGAHDGETVPTVGPVPLIFIDTLHHFDETLDLARRASSKYNVPLLVYKPEGCETREEFTAKYGEKLWERQPESYDFLVKSEPSRRSYVQTGAVAVITGRRRSQRGERDAMPVVEIEEGSGLVKLNPLAFWTYDQVWEYIKANDLPYNPLHDRGYKSVGDYHSTQPTKAGEGERAGRWRGQEKTECGLHKDYFAQRRKFLEQKKERERQQQLEAAEKVDAVEVKASA</sequence>
<dbReference type="GO" id="GO:0019379">
    <property type="term" value="P:sulfate assimilation, phosphoadenylyl sulfate reduction by phosphoadenylyl-sulfate reductase (thioredoxin)"/>
    <property type="evidence" value="ECO:0007669"/>
    <property type="project" value="EnsemblFungi"/>
</dbReference>
<proteinExistence type="inferred from homology"/>
<evidence type="ECO:0000313" key="6">
    <source>
        <dbReference type="EMBL" id="KXS09294.1"/>
    </source>
</evidence>
<evidence type="ECO:0000256" key="2">
    <source>
        <dbReference type="ARBA" id="ARBA00023002"/>
    </source>
</evidence>
<gene>
    <name evidence="6" type="ORF">M427DRAFT_105570</name>
</gene>
<dbReference type="Gene3D" id="3.40.50.620">
    <property type="entry name" value="HUPs"/>
    <property type="match status" value="1"/>
</dbReference>
<feature type="region of interest" description="Disordered" evidence="4">
    <location>
        <begin position="246"/>
        <end position="268"/>
    </location>
</feature>
<protein>
    <submittedName>
        <fullName evidence="6">Phosophoadenylyl-sulfate reductase</fullName>
    </submittedName>
</protein>
<dbReference type="PANTHER" id="PTHR46509">
    <property type="entry name" value="PHOSPHOADENOSINE PHOSPHOSULFATE REDUCTASE"/>
    <property type="match status" value="1"/>
</dbReference>
<feature type="region of interest" description="Disordered" evidence="4">
    <location>
        <begin position="291"/>
        <end position="314"/>
    </location>
</feature>
<dbReference type="EMBL" id="KQ965871">
    <property type="protein sequence ID" value="KXS09294.1"/>
    <property type="molecule type" value="Genomic_DNA"/>
</dbReference>
<name>A0A138ZXS4_GONPJ</name>
<dbReference type="PANTHER" id="PTHR46509:SF1">
    <property type="entry name" value="PHOSPHOADENOSINE PHOSPHOSULFATE REDUCTASE"/>
    <property type="match status" value="1"/>
</dbReference>
<comment type="pathway">
    <text evidence="3">Sulfur metabolism; hydrogen sulfide biosynthesis; sulfite from sulfate.</text>
</comment>
<organism evidence="6 7">
    <name type="scientific">Gonapodya prolifera (strain JEL478)</name>
    <name type="common">Monoblepharis prolifera</name>
    <dbReference type="NCBI Taxonomy" id="1344416"/>
    <lineage>
        <taxon>Eukaryota</taxon>
        <taxon>Fungi</taxon>
        <taxon>Fungi incertae sedis</taxon>
        <taxon>Chytridiomycota</taxon>
        <taxon>Chytridiomycota incertae sedis</taxon>
        <taxon>Monoblepharidomycetes</taxon>
        <taxon>Monoblepharidales</taxon>
        <taxon>Gonapodyaceae</taxon>
        <taxon>Gonapodya</taxon>
    </lineage>
</organism>
<dbReference type="NCBIfam" id="NF002537">
    <property type="entry name" value="PRK02090.1"/>
    <property type="match status" value="1"/>
</dbReference>
<dbReference type="HAMAP" id="MF_00063">
    <property type="entry name" value="CysH"/>
    <property type="match status" value="1"/>
</dbReference>
<dbReference type="Pfam" id="PF01507">
    <property type="entry name" value="PAPS_reduct"/>
    <property type="match status" value="1"/>
</dbReference>
<comment type="similarity">
    <text evidence="1">Belongs to the PAPS reductase family. CysH subfamily.</text>
</comment>
<keyword evidence="2" id="KW-0560">Oxidoreductase</keyword>
<evidence type="ECO:0000256" key="4">
    <source>
        <dbReference type="SAM" id="MobiDB-lite"/>
    </source>
</evidence>
<dbReference type="OrthoDB" id="7869097at2759"/>
<dbReference type="GO" id="GO:0004604">
    <property type="term" value="F:phosphoadenylyl-sulfate reductase (thioredoxin) activity"/>
    <property type="evidence" value="ECO:0007669"/>
    <property type="project" value="EnsemblFungi"/>
</dbReference>
<dbReference type="OMA" id="PIARWTQ"/>
<dbReference type="AlphaFoldDB" id="A0A138ZXS4"/>
<feature type="domain" description="Phosphoadenosine phosphosulphate reductase" evidence="5">
    <location>
        <begin position="61"/>
        <end position="253"/>
    </location>
</feature>
<dbReference type="InterPro" id="IPR014729">
    <property type="entry name" value="Rossmann-like_a/b/a_fold"/>
</dbReference>
<dbReference type="InterPro" id="IPR004511">
    <property type="entry name" value="PAPS/APS_Rdtase"/>
</dbReference>
<reference evidence="6 7" key="1">
    <citation type="journal article" date="2015" name="Genome Biol. Evol.">
        <title>Phylogenomic analyses indicate that early fungi evolved digesting cell walls of algal ancestors of land plants.</title>
        <authorList>
            <person name="Chang Y."/>
            <person name="Wang S."/>
            <person name="Sekimoto S."/>
            <person name="Aerts A.L."/>
            <person name="Choi C."/>
            <person name="Clum A."/>
            <person name="LaButti K.M."/>
            <person name="Lindquist E.A."/>
            <person name="Yee Ngan C."/>
            <person name="Ohm R.A."/>
            <person name="Salamov A.A."/>
            <person name="Grigoriev I.V."/>
            <person name="Spatafora J.W."/>
            <person name="Berbee M.L."/>
        </authorList>
    </citation>
    <scope>NUCLEOTIDE SEQUENCE [LARGE SCALE GENOMIC DNA]</scope>
    <source>
        <strain evidence="6 7">JEL478</strain>
    </source>
</reference>
<dbReference type="STRING" id="1344416.A0A138ZXS4"/>
<dbReference type="NCBIfam" id="TIGR00434">
    <property type="entry name" value="cysH"/>
    <property type="match status" value="1"/>
</dbReference>
<evidence type="ECO:0000256" key="3">
    <source>
        <dbReference type="ARBA" id="ARBA00024327"/>
    </source>
</evidence>
<evidence type="ECO:0000256" key="1">
    <source>
        <dbReference type="ARBA" id="ARBA00009732"/>
    </source>
</evidence>
<evidence type="ECO:0000259" key="5">
    <source>
        <dbReference type="Pfam" id="PF01507"/>
    </source>
</evidence>
<dbReference type="InterPro" id="IPR002500">
    <property type="entry name" value="PAPS_reduct_dom"/>
</dbReference>
<dbReference type="Proteomes" id="UP000070544">
    <property type="component" value="Unassembled WGS sequence"/>
</dbReference>
<dbReference type="GO" id="GO:0005737">
    <property type="term" value="C:cytoplasm"/>
    <property type="evidence" value="ECO:0007669"/>
    <property type="project" value="TreeGrafter"/>
</dbReference>
<evidence type="ECO:0000313" key="7">
    <source>
        <dbReference type="Proteomes" id="UP000070544"/>
    </source>
</evidence>
<dbReference type="SUPFAM" id="SSF52402">
    <property type="entry name" value="Adenine nucleotide alpha hydrolases-like"/>
    <property type="match status" value="1"/>
</dbReference>
<dbReference type="CDD" id="cd23945">
    <property type="entry name" value="PAPS_reductase"/>
    <property type="match status" value="1"/>
</dbReference>
<feature type="compositionally biased region" description="Basic and acidic residues" evidence="4">
    <location>
        <begin position="257"/>
        <end position="268"/>
    </location>
</feature>